<keyword evidence="3" id="KW-1185">Reference proteome</keyword>
<gene>
    <name evidence="2" type="ORF">BT93_L5140</name>
</gene>
<evidence type="ECO:0000313" key="3">
    <source>
        <dbReference type="Proteomes" id="UP000806378"/>
    </source>
</evidence>
<dbReference type="EMBL" id="MU089591">
    <property type="protein sequence ID" value="KAF7850670.1"/>
    <property type="molecule type" value="Genomic_DNA"/>
</dbReference>
<reference evidence="2" key="1">
    <citation type="submission" date="2020-05" db="EMBL/GenBank/DDBJ databases">
        <title>WGS assembly of Corymbia citriodora subspecies variegata.</title>
        <authorList>
            <person name="Barry K."/>
            <person name="Hundley H."/>
            <person name="Shu S."/>
            <person name="Jenkins J."/>
            <person name="Grimwood J."/>
            <person name="Baten A."/>
        </authorList>
    </citation>
    <scope>NUCLEOTIDE SEQUENCE</scope>
    <source>
        <strain evidence="2">CV2-018</strain>
    </source>
</reference>
<proteinExistence type="predicted"/>
<name>A0A8T0CT34_CORYI</name>
<accession>A0A8T0CT34</accession>
<organism evidence="2 3">
    <name type="scientific">Corymbia citriodora subsp. variegata</name>
    <dbReference type="NCBI Taxonomy" id="360336"/>
    <lineage>
        <taxon>Eukaryota</taxon>
        <taxon>Viridiplantae</taxon>
        <taxon>Streptophyta</taxon>
        <taxon>Embryophyta</taxon>
        <taxon>Tracheophyta</taxon>
        <taxon>Spermatophyta</taxon>
        <taxon>Magnoliopsida</taxon>
        <taxon>eudicotyledons</taxon>
        <taxon>Gunneridae</taxon>
        <taxon>Pentapetalae</taxon>
        <taxon>rosids</taxon>
        <taxon>malvids</taxon>
        <taxon>Myrtales</taxon>
        <taxon>Myrtaceae</taxon>
        <taxon>Myrtoideae</taxon>
        <taxon>Eucalypteae</taxon>
        <taxon>Corymbia</taxon>
    </lineage>
</organism>
<feature type="signal peptide" evidence="1">
    <location>
        <begin position="1"/>
        <end position="27"/>
    </location>
</feature>
<evidence type="ECO:0000256" key="1">
    <source>
        <dbReference type="SAM" id="SignalP"/>
    </source>
</evidence>
<dbReference type="Gramene" id="rna-gnl|WGS:JABURB|Cocit.L5140.1">
    <property type="protein sequence ID" value="cds-KAF7850670.1"/>
    <property type="gene ID" value="gene-BT93_L5140"/>
</dbReference>
<dbReference type="Proteomes" id="UP000806378">
    <property type="component" value="Unassembled WGS sequence"/>
</dbReference>
<keyword evidence="1" id="KW-0732">Signal</keyword>
<protein>
    <submittedName>
        <fullName evidence="2">Uncharacterized protein</fullName>
    </submittedName>
</protein>
<sequence length="96" mass="10476">MAYIKGLVMAMLMSALVLWATSAEAQAQQPDKISSCVVKCHLACDLSKVPHCLEECLKQCHPLQEAPTHCNLGCVLSTCIDLFPGMYDKTNVVYSS</sequence>
<dbReference type="OrthoDB" id="904955at2759"/>
<feature type="chain" id="PRO_5035718066" evidence="1">
    <location>
        <begin position="28"/>
        <end position="96"/>
    </location>
</feature>
<dbReference type="AlphaFoldDB" id="A0A8T0CT34"/>
<comment type="caution">
    <text evidence="2">The sequence shown here is derived from an EMBL/GenBank/DDBJ whole genome shotgun (WGS) entry which is preliminary data.</text>
</comment>
<evidence type="ECO:0000313" key="2">
    <source>
        <dbReference type="EMBL" id="KAF7850670.1"/>
    </source>
</evidence>